<evidence type="ECO:0000256" key="10">
    <source>
        <dbReference type="SAM" id="Phobius"/>
    </source>
</evidence>
<dbReference type="GO" id="GO:0016020">
    <property type="term" value="C:membrane"/>
    <property type="evidence" value="ECO:0007669"/>
    <property type="project" value="InterPro"/>
</dbReference>
<evidence type="ECO:0000256" key="5">
    <source>
        <dbReference type="ARBA" id="ARBA00022741"/>
    </source>
</evidence>
<feature type="domain" description="Signal transduction histidine kinase subgroup 3 dimerisation and phosphoacceptor" evidence="12">
    <location>
        <begin position="217"/>
        <end position="281"/>
    </location>
</feature>
<keyword evidence="9" id="KW-0175">Coiled coil</keyword>
<dbReference type="RefSeq" id="WP_108997087.1">
    <property type="nucleotide sequence ID" value="NZ_QEEX01000001.1"/>
</dbReference>
<dbReference type="InterPro" id="IPR003594">
    <property type="entry name" value="HATPase_dom"/>
</dbReference>
<keyword evidence="10" id="KW-1133">Transmembrane helix</keyword>
<dbReference type="InterPro" id="IPR050482">
    <property type="entry name" value="Sensor_HK_TwoCompSys"/>
</dbReference>
<dbReference type="PANTHER" id="PTHR24421:SF10">
    <property type="entry name" value="NITRATE_NITRITE SENSOR PROTEIN NARQ"/>
    <property type="match status" value="1"/>
</dbReference>
<dbReference type="Gene3D" id="1.20.5.1930">
    <property type="match status" value="1"/>
</dbReference>
<evidence type="ECO:0000313" key="14">
    <source>
        <dbReference type="Proteomes" id="UP000244978"/>
    </source>
</evidence>
<evidence type="ECO:0000259" key="11">
    <source>
        <dbReference type="Pfam" id="PF02518"/>
    </source>
</evidence>
<accession>A0A2U1SZP2</accession>
<name>A0A2U1SZP2_9MICO</name>
<evidence type="ECO:0000259" key="12">
    <source>
        <dbReference type="Pfam" id="PF07730"/>
    </source>
</evidence>
<protein>
    <recommendedName>
        <fullName evidence="2">histidine kinase</fullName>
        <ecNumber evidence="2">2.7.13.3</ecNumber>
    </recommendedName>
</protein>
<feature type="transmembrane region" description="Helical" evidence="10">
    <location>
        <begin position="119"/>
        <end position="144"/>
    </location>
</feature>
<evidence type="ECO:0000313" key="13">
    <source>
        <dbReference type="EMBL" id="PWB97087.1"/>
    </source>
</evidence>
<dbReference type="InterPro" id="IPR036890">
    <property type="entry name" value="HATPase_C_sf"/>
</dbReference>
<dbReference type="AlphaFoldDB" id="A0A2U1SZP2"/>
<feature type="coiled-coil region" evidence="9">
    <location>
        <begin position="192"/>
        <end position="219"/>
    </location>
</feature>
<gene>
    <name evidence="13" type="ORF">DF220_03965</name>
</gene>
<dbReference type="GO" id="GO:0000155">
    <property type="term" value="F:phosphorelay sensor kinase activity"/>
    <property type="evidence" value="ECO:0007669"/>
    <property type="project" value="InterPro"/>
</dbReference>
<comment type="caution">
    <text evidence="13">The sequence shown here is derived from an EMBL/GenBank/DDBJ whole genome shotgun (WGS) entry which is preliminary data.</text>
</comment>
<evidence type="ECO:0000256" key="7">
    <source>
        <dbReference type="ARBA" id="ARBA00022840"/>
    </source>
</evidence>
<reference evidence="14" key="1">
    <citation type="submission" date="2018-04" db="EMBL/GenBank/DDBJ databases">
        <authorList>
            <person name="Liu S."/>
            <person name="Wang Z."/>
            <person name="Li J."/>
        </authorList>
    </citation>
    <scope>NUCLEOTIDE SEQUENCE [LARGE SCALE GENOMIC DNA]</scope>
    <source>
        <strain evidence="14">S1194</strain>
    </source>
</reference>
<dbReference type="PANTHER" id="PTHR24421">
    <property type="entry name" value="NITRATE/NITRITE SENSOR PROTEIN NARX-RELATED"/>
    <property type="match status" value="1"/>
</dbReference>
<dbReference type="Pfam" id="PF02518">
    <property type="entry name" value="HATPase_c"/>
    <property type="match status" value="1"/>
</dbReference>
<evidence type="ECO:0000256" key="2">
    <source>
        <dbReference type="ARBA" id="ARBA00012438"/>
    </source>
</evidence>
<dbReference type="EMBL" id="QEEX01000001">
    <property type="protein sequence ID" value="PWB97087.1"/>
    <property type="molecule type" value="Genomic_DNA"/>
</dbReference>
<evidence type="ECO:0000256" key="6">
    <source>
        <dbReference type="ARBA" id="ARBA00022777"/>
    </source>
</evidence>
<keyword evidence="4" id="KW-0808">Transferase</keyword>
<dbReference type="Proteomes" id="UP000244978">
    <property type="component" value="Unassembled WGS sequence"/>
</dbReference>
<keyword evidence="10" id="KW-0472">Membrane</keyword>
<feature type="transmembrane region" description="Helical" evidence="10">
    <location>
        <begin position="53"/>
        <end position="73"/>
    </location>
</feature>
<comment type="catalytic activity">
    <reaction evidence="1">
        <text>ATP + protein L-histidine = ADP + protein N-phospho-L-histidine.</text>
        <dbReference type="EC" id="2.7.13.3"/>
    </reaction>
</comment>
<dbReference type="GO" id="GO:0005524">
    <property type="term" value="F:ATP binding"/>
    <property type="evidence" value="ECO:0007669"/>
    <property type="project" value="UniProtKB-KW"/>
</dbReference>
<feature type="transmembrane region" description="Helical" evidence="10">
    <location>
        <begin position="80"/>
        <end position="99"/>
    </location>
</feature>
<keyword evidence="7" id="KW-0067">ATP-binding</keyword>
<evidence type="ECO:0000256" key="3">
    <source>
        <dbReference type="ARBA" id="ARBA00022553"/>
    </source>
</evidence>
<dbReference type="EC" id="2.7.13.3" evidence="2"/>
<dbReference type="CDD" id="cd16917">
    <property type="entry name" value="HATPase_UhpB-NarQ-NarX-like"/>
    <property type="match status" value="1"/>
</dbReference>
<evidence type="ECO:0000256" key="1">
    <source>
        <dbReference type="ARBA" id="ARBA00000085"/>
    </source>
</evidence>
<dbReference type="Pfam" id="PF07730">
    <property type="entry name" value="HisKA_3"/>
    <property type="match status" value="1"/>
</dbReference>
<dbReference type="Gene3D" id="3.30.565.10">
    <property type="entry name" value="Histidine kinase-like ATPase, C-terminal domain"/>
    <property type="match status" value="1"/>
</dbReference>
<keyword evidence="5" id="KW-0547">Nucleotide-binding</keyword>
<evidence type="ECO:0000256" key="8">
    <source>
        <dbReference type="ARBA" id="ARBA00023012"/>
    </source>
</evidence>
<evidence type="ECO:0000256" key="9">
    <source>
        <dbReference type="SAM" id="Coils"/>
    </source>
</evidence>
<organism evidence="13 14">
    <name type="scientific">Homoserinimonas hongtaonis</name>
    <dbReference type="NCBI Taxonomy" id="2079791"/>
    <lineage>
        <taxon>Bacteria</taxon>
        <taxon>Bacillati</taxon>
        <taxon>Actinomycetota</taxon>
        <taxon>Actinomycetes</taxon>
        <taxon>Micrococcales</taxon>
        <taxon>Microbacteriaceae</taxon>
        <taxon>Homoserinimonas</taxon>
    </lineage>
</organism>
<keyword evidence="10" id="KW-0812">Transmembrane</keyword>
<feature type="domain" description="Histidine kinase/HSP90-like ATPase" evidence="11">
    <location>
        <begin position="330"/>
        <end position="415"/>
    </location>
</feature>
<dbReference type="InterPro" id="IPR011712">
    <property type="entry name" value="Sig_transdc_His_kin_sub3_dim/P"/>
</dbReference>
<dbReference type="GO" id="GO:0046983">
    <property type="term" value="F:protein dimerization activity"/>
    <property type="evidence" value="ECO:0007669"/>
    <property type="project" value="InterPro"/>
</dbReference>
<sequence>MRPGTVSGTSVRVPLRGRLHRRMSRTRVLDLVTLGTYGALAVGLMVLSSEPPYVTPLWAMILLLAGGIAAVSIRRRFPRAAFAAAMALSVLSLAVGSGAESLLAVIAMYTVGVRQRAATAWLCFGIAMACGAFGALAISVRGSVGPPILGLEPPMVARDSVQDWANVYVVIGVILLITTLIGTNVGHRRRYINELVHRADQLARERDQQAETARALERERIAREMHDVIAHSLTVMITISDGAYASLDERPQEAKEAIARVAETGRRTLGEVRRLLGSVRNDGGATIAEHAPQPDASQLASLVRQFVDAGLPVRLTVTGSPSSDAALGLTVYRIIQESLTNVLRHATDVSSVSVTVSWTQTDVTIDVRDVSSPVVASSDSGRGLLGMQERVALYDGEIEAGPQESGGWRVVARLRGEEK</sequence>
<keyword evidence="8" id="KW-0902">Two-component regulatory system</keyword>
<feature type="transmembrane region" description="Helical" evidence="10">
    <location>
        <begin position="28"/>
        <end position="47"/>
    </location>
</feature>
<evidence type="ECO:0000256" key="4">
    <source>
        <dbReference type="ARBA" id="ARBA00022679"/>
    </source>
</evidence>
<keyword evidence="6" id="KW-0418">Kinase</keyword>
<feature type="transmembrane region" description="Helical" evidence="10">
    <location>
        <begin position="165"/>
        <end position="185"/>
    </location>
</feature>
<dbReference type="SUPFAM" id="SSF55874">
    <property type="entry name" value="ATPase domain of HSP90 chaperone/DNA topoisomerase II/histidine kinase"/>
    <property type="match status" value="1"/>
</dbReference>
<keyword evidence="14" id="KW-1185">Reference proteome</keyword>
<keyword evidence="3" id="KW-0597">Phosphoprotein</keyword>
<proteinExistence type="predicted"/>